<accession>A0A1Q9AN29</accession>
<reference evidence="1 2" key="1">
    <citation type="submission" date="2016-09" db="EMBL/GenBank/DDBJ databases">
        <title>Rhizobium sp. nov., a novel species isolated from the rice rhizosphere.</title>
        <authorList>
            <person name="Zhao J."/>
            <person name="Zhang X."/>
        </authorList>
    </citation>
    <scope>NUCLEOTIDE SEQUENCE [LARGE SCALE GENOMIC DNA]</scope>
    <source>
        <strain evidence="1 2">MH17</strain>
    </source>
</reference>
<dbReference type="AlphaFoldDB" id="A0A1Q9AN29"/>
<name>A0A1Q9AN29_9HYPH</name>
<dbReference type="EMBL" id="MKIO01000021">
    <property type="protein sequence ID" value="OLP56800.1"/>
    <property type="molecule type" value="Genomic_DNA"/>
</dbReference>
<evidence type="ECO:0000313" key="1">
    <source>
        <dbReference type="EMBL" id="OLP56800.1"/>
    </source>
</evidence>
<evidence type="ECO:0000313" key="2">
    <source>
        <dbReference type="Proteomes" id="UP000186143"/>
    </source>
</evidence>
<proteinExistence type="predicted"/>
<dbReference type="Proteomes" id="UP000186143">
    <property type="component" value="Unassembled WGS sequence"/>
</dbReference>
<comment type="caution">
    <text evidence="1">The sequence shown here is derived from an EMBL/GenBank/DDBJ whole genome shotgun (WGS) entry which is preliminary data.</text>
</comment>
<sequence>MSISDLRRRLAALCRKAAASLDPSVPEPEIFRLQLILGQHHSAIRKLERRCRDTEAHLQSIHDALSPPR</sequence>
<gene>
    <name evidence="1" type="ORF">BJF92_12060</name>
</gene>
<protein>
    <submittedName>
        <fullName evidence="1">Uncharacterized protein</fullName>
    </submittedName>
</protein>
<organism evidence="1 2">
    <name type="scientific">Xaviernesmea rhizosphaerae</name>
    <dbReference type="NCBI Taxonomy" id="1672749"/>
    <lineage>
        <taxon>Bacteria</taxon>
        <taxon>Pseudomonadati</taxon>
        <taxon>Pseudomonadota</taxon>
        <taxon>Alphaproteobacteria</taxon>
        <taxon>Hyphomicrobiales</taxon>
        <taxon>Rhizobiaceae</taxon>
        <taxon>Rhizobium/Agrobacterium group</taxon>
        <taxon>Xaviernesmea</taxon>
    </lineage>
</organism>